<dbReference type="Proteomes" id="UP000734854">
    <property type="component" value="Unassembled WGS sequence"/>
</dbReference>
<protein>
    <submittedName>
        <fullName evidence="2">Uncharacterized protein</fullName>
    </submittedName>
</protein>
<evidence type="ECO:0000313" key="2">
    <source>
        <dbReference type="EMBL" id="KAG6485017.1"/>
    </source>
</evidence>
<reference evidence="2 3" key="1">
    <citation type="submission" date="2020-08" db="EMBL/GenBank/DDBJ databases">
        <title>Plant Genome Project.</title>
        <authorList>
            <person name="Zhang R.-G."/>
        </authorList>
    </citation>
    <scope>NUCLEOTIDE SEQUENCE [LARGE SCALE GENOMIC DNA]</scope>
    <source>
        <tissue evidence="2">Rhizome</tissue>
    </source>
</reference>
<gene>
    <name evidence="2" type="ORF">ZIOFF_053545</name>
</gene>
<evidence type="ECO:0000313" key="3">
    <source>
        <dbReference type="Proteomes" id="UP000734854"/>
    </source>
</evidence>
<sequence length="195" mass="21013">MASLKMAVVAFLLVAVLVASSAPAADAFGCFSDCYDRCANGKIGNVACATMCSQACISLRFRFENEGLVFPTSSSGGPPPVPACIDRESSLCLFVPHLSVPLRRLTRLASSPISIQVKGKRGKLIANSMLQLLLAVAFSAAPLTLYVPPIRTLNPFMQVLEMFVRDVTVYSQRAYLQIRLGVFRILAVVSRALGR</sequence>
<dbReference type="PANTHER" id="PTHR36616">
    <property type="entry name" value="BNAC07G32700D PROTEIN"/>
    <property type="match status" value="1"/>
</dbReference>
<dbReference type="EMBL" id="JACMSC010000015">
    <property type="protein sequence ID" value="KAG6485017.1"/>
    <property type="molecule type" value="Genomic_DNA"/>
</dbReference>
<name>A0A8J5FIX2_ZINOF</name>
<dbReference type="PANTHER" id="PTHR36616:SF4">
    <property type="entry name" value="OS03G0174800 PROTEIN"/>
    <property type="match status" value="1"/>
</dbReference>
<evidence type="ECO:0000256" key="1">
    <source>
        <dbReference type="SAM" id="SignalP"/>
    </source>
</evidence>
<organism evidence="2 3">
    <name type="scientific">Zingiber officinale</name>
    <name type="common">Ginger</name>
    <name type="synonym">Amomum zingiber</name>
    <dbReference type="NCBI Taxonomy" id="94328"/>
    <lineage>
        <taxon>Eukaryota</taxon>
        <taxon>Viridiplantae</taxon>
        <taxon>Streptophyta</taxon>
        <taxon>Embryophyta</taxon>
        <taxon>Tracheophyta</taxon>
        <taxon>Spermatophyta</taxon>
        <taxon>Magnoliopsida</taxon>
        <taxon>Liliopsida</taxon>
        <taxon>Zingiberales</taxon>
        <taxon>Zingiberaceae</taxon>
        <taxon>Zingiber</taxon>
    </lineage>
</organism>
<feature type="chain" id="PRO_5035159708" evidence="1">
    <location>
        <begin position="28"/>
        <end position="195"/>
    </location>
</feature>
<dbReference type="AlphaFoldDB" id="A0A8J5FIX2"/>
<accession>A0A8J5FIX2</accession>
<keyword evidence="3" id="KW-1185">Reference proteome</keyword>
<keyword evidence="1" id="KW-0732">Signal</keyword>
<feature type="signal peptide" evidence="1">
    <location>
        <begin position="1"/>
        <end position="27"/>
    </location>
</feature>
<proteinExistence type="predicted"/>
<comment type="caution">
    <text evidence="2">The sequence shown here is derived from an EMBL/GenBank/DDBJ whole genome shotgun (WGS) entry which is preliminary data.</text>
</comment>